<dbReference type="Pfam" id="PF19777">
    <property type="entry name" value="DUF6263"/>
    <property type="match status" value="1"/>
</dbReference>
<dbReference type="Proteomes" id="UP000223749">
    <property type="component" value="Chromosome"/>
</dbReference>
<name>A0A2D1U9Z8_9SPHI</name>
<feature type="domain" description="Thioredoxin" evidence="5">
    <location>
        <begin position="625"/>
        <end position="764"/>
    </location>
</feature>
<sequence>MKTYLTLLISLVVITNGFSQQLQVPKNKTFEITNRTIDTLIGKSDESFTYAFRSLGKNAEGNNVFECKIVKALIKNNKKLLLNTDSLRKTNFMSTGVLFPIAMLNKPFILTLNNSGKVISVTHLQEQLKSALSKWNLNPEIEQQLLNNADGGFTAEIQGLFYQFPDKALATQTTWENKETGTKFKVVANKDGVLKLNTAETRKDGSTNNSKYSFDSKTGLMLSQISKTNFTSKTTDLSSGAERSQKGEIINMKKLNKANTVVKPDSNWINMAVKFSYWSNEMKTGGEYDSLKVKRAIEQLNPIFKNDAYYAVSKLNLIQQTRNDHNYKVYWEALMETPNEYLKDQSSHLHNKQGTALDKGSAADAYAVSKYFYNTPSFTGWVQQSFAQNFIGEHDYPGRKEMDRKSAELIQMFASDKNQIYRQKIRALNLWVKAKADSKNTALQLETATAFNKMSDQEMKEGNGGRYALLMYNLLLDVSKKGAADSLLNSAITKLQKYTADSLNKERYESQNMLAHAYYLKFLSLAKTDSAKAIGYLAKAAEYSPKNNKEKAYASFYDRVFLKSKESYRDDYIDQLLNAGNEQEALKLLAVQINSSPETLTDMQKRFETTFPNRSFKTFFTEHIISTWQNAPEFTVKNINGKENSLSDFKDKWLVLDFWGTWCGPCKQELPDVNRFYTELTEGKHGDSNFLSVACYDTEEKVKDFLALNKYTIPVAMSDNKIQKDYKITGYPSKIIISPDGRMLNVQFGKDWKRILKKFHEIYASK</sequence>
<dbReference type="Pfam" id="PF00578">
    <property type="entry name" value="AhpC-TSA"/>
    <property type="match status" value="1"/>
</dbReference>
<evidence type="ECO:0000313" key="6">
    <source>
        <dbReference type="EMBL" id="ATP58420.1"/>
    </source>
</evidence>
<gene>
    <name evidence="6" type="ORF">CPT03_19110</name>
</gene>
<dbReference type="OrthoDB" id="6399635at2"/>
<keyword evidence="3" id="KW-1015">Disulfide bond</keyword>
<dbReference type="CDD" id="cd02966">
    <property type="entry name" value="TlpA_like_family"/>
    <property type="match status" value="1"/>
</dbReference>
<accession>A0A2D1U9Z8</accession>
<dbReference type="InterPro" id="IPR017937">
    <property type="entry name" value="Thioredoxin_CS"/>
</dbReference>
<keyword evidence="7" id="KW-1185">Reference proteome</keyword>
<dbReference type="PANTHER" id="PTHR42852:SF6">
    <property type="entry name" value="THIOL:DISULFIDE INTERCHANGE PROTEIN DSBE"/>
    <property type="match status" value="1"/>
</dbReference>
<evidence type="ECO:0000256" key="4">
    <source>
        <dbReference type="ARBA" id="ARBA00023284"/>
    </source>
</evidence>
<organism evidence="6 7">
    <name type="scientific">Pedobacter ginsengisoli</name>
    <dbReference type="NCBI Taxonomy" id="363852"/>
    <lineage>
        <taxon>Bacteria</taxon>
        <taxon>Pseudomonadati</taxon>
        <taxon>Bacteroidota</taxon>
        <taxon>Sphingobacteriia</taxon>
        <taxon>Sphingobacteriales</taxon>
        <taxon>Sphingobacteriaceae</taxon>
        <taxon>Pedobacter</taxon>
    </lineage>
</organism>
<keyword evidence="4" id="KW-0676">Redox-active center</keyword>
<dbReference type="PROSITE" id="PS51352">
    <property type="entry name" value="THIOREDOXIN_2"/>
    <property type="match status" value="1"/>
</dbReference>
<dbReference type="InterPro" id="IPR000866">
    <property type="entry name" value="AhpC/TSA"/>
</dbReference>
<dbReference type="InterPro" id="IPR050553">
    <property type="entry name" value="Thioredoxin_ResA/DsbE_sf"/>
</dbReference>
<dbReference type="AlphaFoldDB" id="A0A2D1U9Z8"/>
<evidence type="ECO:0000313" key="7">
    <source>
        <dbReference type="Proteomes" id="UP000223749"/>
    </source>
</evidence>
<keyword evidence="2" id="KW-0201">Cytochrome c-type biogenesis</keyword>
<dbReference type="InterPro" id="IPR046230">
    <property type="entry name" value="DUF6263"/>
</dbReference>
<evidence type="ECO:0000256" key="3">
    <source>
        <dbReference type="ARBA" id="ARBA00023157"/>
    </source>
</evidence>
<comment type="subcellular location">
    <subcellularLocation>
        <location evidence="1">Cell envelope</location>
    </subcellularLocation>
</comment>
<protein>
    <recommendedName>
        <fullName evidence="5">Thioredoxin domain-containing protein</fullName>
    </recommendedName>
</protein>
<dbReference type="PROSITE" id="PS00194">
    <property type="entry name" value="THIOREDOXIN_1"/>
    <property type="match status" value="1"/>
</dbReference>
<evidence type="ECO:0000259" key="5">
    <source>
        <dbReference type="PROSITE" id="PS51352"/>
    </source>
</evidence>
<dbReference type="PANTHER" id="PTHR42852">
    <property type="entry name" value="THIOL:DISULFIDE INTERCHANGE PROTEIN DSBE"/>
    <property type="match status" value="1"/>
</dbReference>
<reference evidence="6 7" key="1">
    <citation type="submission" date="2017-10" db="EMBL/GenBank/DDBJ databases">
        <title>Whole genome of Pedobacter ginsengisoli T01R-27 isolated from tomato rhizosphere.</title>
        <authorList>
            <person name="Weon H.-Y."/>
            <person name="Lee S.A."/>
            <person name="Sang M.K."/>
            <person name="Song J."/>
        </authorList>
    </citation>
    <scope>NUCLEOTIDE SEQUENCE [LARGE SCALE GENOMIC DNA]</scope>
    <source>
        <strain evidence="6 7">T01R-27</strain>
    </source>
</reference>
<dbReference type="InterPro" id="IPR036249">
    <property type="entry name" value="Thioredoxin-like_sf"/>
</dbReference>
<proteinExistence type="predicted"/>
<dbReference type="RefSeq" id="WP_099440322.1">
    <property type="nucleotide sequence ID" value="NZ_CP024091.1"/>
</dbReference>
<dbReference type="Gene3D" id="3.40.30.10">
    <property type="entry name" value="Glutaredoxin"/>
    <property type="match status" value="1"/>
</dbReference>
<dbReference type="InterPro" id="IPR013766">
    <property type="entry name" value="Thioredoxin_domain"/>
</dbReference>
<dbReference type="EMBL" id="CP024091">
    <property type="protein sequence ID" value="ATP58420.1"/>
    <property type="molecule type" value="Genomic_DNA"/>
</dbReference>
<dbReference type="SUPFAM" id="SSF52833">
    <property type="entry name" value="Thioredoxin-like"/>
    <property type="match status" value="1"/>
</dbReference>
<evidence type="ECO:0000256" key="2">
    <source>
        <dbReference type="ARBA" id="ARBA00022748"/>
    </source>
</evidence>
<evidence type="ECO:0000256" key="1">
    <source>
        <dbReference type="ARBA" id="ARBA00004196"/>
    </source>
</evidence>
<dbReference type="KEGG" id="pgs:CPT03_19110"/>
<dbReference type="GO" id="GO:0016209">
    <property type="term" value="F:antioxidant activity"/>
    <property type="evidence" value="ECO:0007669"/>
    <property type="project" value="InterPro"/>
</dbReference>
<dbReference type="GO" id="GO:0017004">
    <property type="term" value="P:cytochrome complex assembly"/>
    <property type="evidence" value="ECO:0007669"/>
    <property type="project" value="UniProtKB-KW"/>
</dbReference>
<dbReference type="GO" id="GO:0030313">
    <property type="term" value="C:cell envelope"/>
    <property type="evidence" value="ECO:0007669"/>
    <property type="project" value="UniProtKB-SubCell"/>
</dbReference>
<dbReference type="GO" id="GO:0016491">
    <property type="term" value="F:oxidoreductase activity"/>
    <property type="evidence" value="ECO:0007669"/>
    <property type="project" value="InterPro"/>
</dbReference>